<keyword evidence="1" id="KW-0472">Membrane</keyword>
<gene>
    <name evidence="2" type="ORF">GCM10017591_03950</name>
</gene>
<keyword evidence="3" id="KW-1185">Reference proteome</keyword>
<dbReference type="Proteomes" id="UP001142291">
    <property type="component" value="Unassembled WGS sequence"/>
</dbReference>
<organism evidence="2 3">
    <name type="scientific">Microbacterium dextranolyticum</name>
    <dbReference type="NCBI Taxonomy" id="36806"/>
    <lineage>
        <taxon>Bacteria</taxon>
        <taxon>Bacillati</taxon>
        <taxon>Actinomycetota</taxon>
        <taxon>Actinomycetes</taxon>
        <taxon>Micrococcales</taxon>
        <taxon>Microbacteriaceae</taxon>
        <taxon>Microbacterium</taxon>
    </lineage>
</organism>
<protein>
    <submittedName>
        <fullName evidence="2">Uncharacterized protein</fullName>
    </submittedName>
</protein>
<reference evidence="2" key="2">
    <citation type="submission" date="2023-01" db="EMBL/GenBank/DDBJ databases">
        <authorList>
            <person name="Sun Q."/>
            <person name="Evtushenko L."/>
        </authorList>
    </citation>
    <scope>NUCLEOTIDE SEQUENCE</scope>
    <source>
        <strain evidence="2">VKM Ac-1940</strain>
    </source>
</reference>
<dbReference type="EMBL" id="BSER01000002">
    <property type="protein sequence ID" value="GLJ94334.1"/>
    <property type="molecule type" value="Genomic_DNA"/>
</dbReference>
<reference evidence="2" key="1">
    <citation type="journal article" date="2014" name="Int. J. Syst. Evol. Microbiol.">
        <title>Complete genome sequence of Corynebacterium casei LMG S-19264T (=DSM 44701T), isolated from a smear-ripened cheese.</title>
        <authorList>
            <consortium name="US DOE Joint Genome Institute (JGI-PGF)"/>
            <person name="Walter F."/>
            <person name="Albersmeier A."/>
            <person name="Kalinowski J."/>
            <person name="Ruckert C."/>
        </authorList>
    </citation>
    <scope>NUCLEOTIDE SEQUENCE</scope>
    <source>
        <strain evidence="2">VKM Ac-1940</strain>
    </source>
</reference>
<evidence type="ECO:0000313" key="3">
    <source>
        <dbReference type="Proteomes" id="UP001142291"/>
    </source>
</evidence>
<keyword evidence="1" id="KW-1133">Transmembrane helix</keyword>
<keyword evidence="1" id="KW-0812">Transmembrane</keyword>
<comment type="caution">
    <text evidence="2">The sequence shown here is derived from an EMBL/GenBank/DDBJ whole genome shotgun (WGS) entry which is preliminary data.</text>
</comment>
<dbReference type="AlphaFoldDB" id="A0A9W6M4I2"/>
<accession>A0A9W6M4I2</accession>
<evidence type="ECO:0000313" key="2">
    <source>
        <dbReference type="EMBL" id="GLJ94334.1"/>
    </source>
</evidence>
<feature type="transmembrane region" description="Helical" evidence="1">
    <location>
        <begin position="6"/>
        <end position="30"/>
    </location>
</feature>
<name>A0A9W6M4I2_9MICO</name>
<evidence type="ECO:0000256" key="1">
    <source>
        <dbReference type="SAM" id="Phobius"/>
    </source>
</evidence>
<dbReference type="RefSeq" id="WP_204962847.1">
    <property type="nucleotide sequence ID" value="NZ_BAAAUR010000008.1"/>
</dbReference>
<proteinExistence type="predicted"/>
<sequence length="50" mass="5542">MDTFLAAIIAQIAYVFLAIIFGALILHLVIRTAITAGMKSYKRWERSGDA</sequence>